<sequence>YMAVTAHWLQLVLEDRGNGLQPQLRLRADLIGFHCVPSSHTSEHLVAAFLYILNRIKITNKIGWITMDNATNNDACMEALEQTLRKRGIAFDKLQHCIRCVYFNKSIAVYCSK</sequence>
<dbReference type="Proteomes" id="UP000008370">
    <property type="component" value="Unassembled WGS sequence"/>
</dbReference>
<dbReference type="SUPFAM" id="SSF53098">
    <property type="entry name" value="Ribonuclease H-like"/>
    <property type="match status" value="1"/>
</dbReference>
<accession>K5W895</accession>
<dbReference type="EMBL" id="JH930468">
    <property type="protein sequence ID" value="EKM60178.1"/>
    <property type="molecule type" value="Genomic_DNA"/>
</dbReference>
<comment type="subcellular location">
    <subcellularLocation>
        <location evidence="1">Nucleus</location>
    </subcellularLocation>
</comment>
<dbReference type="KEGG" id="pco:PHACADRAFT_82859"/>
<evidence type="ECO:0000256" key="5">
    <source>
        <dbReference type="ARBA" id="ARBA00023242"/>
    </source>
</evidence>
<keyword evidence="4" id="KW-0862">Zinc</keyword>
<evidence type="ECO:0000256" key="4">
    <source>
        <dbReference type="ARBA" id="ARBA00022833"/>
    </source>
</evidence>
<evidence type="ECO:0000313" key="7">
    <source>
        <dbReference type="Proteomes" id="UP000008370"/>
    </source>
</evidence>
<feature type="non-terminal residue" evidence="6">
    <location>
        <position position="1"/>
    </location>
</feature>
<organism evidence="6 7">
    <name type="scientific">Phanerochaete carnosa (strain HHB-10118-sp)</name>
    <name type="common">White-rot fungus</name>
    <name type="synonym">Peniophora carnosa</name>
    <dbReference type="NCBI Taxonomy" id="650164"/>
    <lineage>
        <taxon>Eukaryota</taxon>
        <taxon>Fungi</taxon>
        <taxon>Dikarya</taxon>
        <taxon>Basidiomycota</taxon>
        <taxon>Agaricomycotina</taxon>
        <taxon>Agaricomycetes</taxon>
        <taxon>Polyporales</taxon>
        <taxon>Phanerochaetaceae</taxon>
        <taxon>Phanerochaete</taxon>
    </lineage>
</organism>
<keyword evidence="2" id="KW-0479">Metal-binding</keyword>
<dbReference type="PANTHER" id="PTHR46481">
    <property type="entry name" value="ZINC FINGER BED DOMAIN-CONTAINING PROTEIN 4"/>
    <property type="match status" value="1"/>
</dbReference>
<reference evidence="6 7" key="1">
    <citation type="journal article" date="2012" name="BMC Genomics">
        <title>Comparative genomics of the white-rot fungi, Phanerochaete carnosa and P. chrysosporium, to elucidate the genetic basis of the distinct wood types they colonize.</title>
        <authorList>
            <person name="Suzuki H."/>
            <person name="MacDonald J."/>
            <person name="Syed K."/>
            <person name="Salamov A."/>
            <person name="Hori C."/>
            <person name="Aerts A."/>
            <person name="Henrissat B."/>
            <person name="Wiebenga A."/>
            <person name="vanKuyk P.A."/>
            <person name="Barry K."/>
            <person name="Lindquist E."/>
            <person name="LaButti K."/>
            <person name="Lapidus A."/>
            <person name="Lucas S."/>
            <person name="Coutinho P."/>
            <person name="Gong Y."/>
            <person name="Samejima M."/>
            <person name="Mahadevan R."/>
            <person name="Abou-Zaid M."/>
            <person name="de Vries R.P."/>
            <person name="Igarashi K."/>
            <person name="Yadav J.S."/>
            <person name="Grigoriev I.V."/>
            <person name="Master E.R."/>
        </authorList>
    </citation>
    <scope>NUCLEOTIDE SEQUENCE [LARGE SCALE GENOMIC DNA]</scope>
    <source>
        <strain evidence="6 7">HHB-10118-sp</strain>
    </source>
</reference>
<dbReference type="GO" id="GO:0008270">
    <property type="term" value="F:zinc ion binding"/>
    <property type="evidence" value="ECO:0007669"/>
    <property type="project" value="UniProtKB-KW"/>
</dbReference>
<dbReference type="AlphaFoldDB" id="K5W895"/>
<dbReference type="InterPro" id="IPR012337">
    <property type="entry name" value="RNaseH-like_sf"/>
</dbReference>
<dbReference type="GeneID" id="18920378"/>
<dbReference type="PANTHER" id="PTHR46481:SF10">
    <property type="entry name" value="ZINC FINGER BED DOMAIN-CONTAINING PROTEIN 39"/>
    <property type="match status" value="1"/>
</dbReference>
<proteinExistence type="predicted"/>
<keyword evidence="5" id="KW-0539">Nucleus</keyword>
<keyword evidence="3" id="KW-0863">Zinc-finger</keyword>
<dbReference type="GO" id="GO:0005634">
    <property type="term" value="C:nucleus"/>
    <property type="evidence" value="ECO:0007669"/>
    <property type="project" value="UniProtKB-SubCell"/>
</dbReference>
<evidence type="ECO:0000256" key="3">
    <source>
        <dbReference type="ARBA" id="ARBA00022771"/>
    </source>
</evidence>
<name>K5W895_PHACS</name>
<keyword evidence="7" id="KW-1185">Reference proteome</keyword>
<dbReference type="InParanoid" id="K5W895"/>
<evidence type="ECO:0000313" key="6">
    <source>
        <dbReference type="EMBL" id="EKM60178.1"/>
    </source>
</evidence>
<dbReference type="OrthoDB" id="2798374at2759"/>
<protein>
    <recommendedName>
        <fullName evidence="8">DUF659 domain-containing protein</fullName>
    </recommendedName>
</protein>
<dbReference type="HOGENOM" id="CLU_2139451_0_0_1"/>
<evidence type="ECO:0000256" key="1">
    <source>
        <dbReference type="ARBA" id="ARBA00004123"/>
    </source>
</evidence>
<evidence type="ECO:0000256" key="2">
    <source>
        <dbReference type="ARBA" id="ARBA00022723"/>
    </source>
</evidence>
<dbReference type="InterPro" id="IPR052035">
    <property type="entry name" value="ZnF_BED_domain_contain"/>
</dbReference>
<gene>
    <name evidence="6" type="ORF">PHACADRAFT_82859</name>
</gene>
<dbReference type="RefSeq" id="XP_007389655.1">
    <property type="nucleotide sequence ID" value="XM_007389593.1"/>
</dbReference>
<evidence type="ECO:0008006" key="8">
    <source>
        <dbReference type="Google" id="ProtNLM"/>
    </source>
</evidence>